<proteinExistence type="predicted"/>
<comment type="caution">
    <text evidence="1">The sequence shown here is derived from an EMBL/GenBank/DDBJ whole genome shotgun (WGS) entry which is preliminary data.</text>
</comment>
<keyword evidence="2" id="KW-1185">Reference proteome</keyword>
<reference evidence="2" key="1">
    <citation type="journal article" date="2023" name="Front. Plant Sci.">
        <title>Chromosomal-level genome assembly of Melastoma candidum provides insights into trichome evolution.</title>
        <authorList>
            <person name="Zhong Y."/>
            <person name="Wu W."/>
            <person name="Sun C."/>
            <person name="Zou P."/>
            <person name="Liu Y."/>
            <person name="Dai S."/>
            <person name="Zhou R."/>
        </authorList>
    </citation>
    <scope>NUCLEOTIDE SEQUENCE [LARGE SCALE GENOMIC DNA]</scope>
</reference>
<dbReference type="Proteomes" id="UP001057402">
    <property type="component" value="Chromosome 6"/>
</dbReference>
<evidence type="ECO:0000313" key="1">
    <source>
        <dbReference type="EMBL" id="KAI4363649.1"/>
    </source>
</evidence>
<sequence length="278" mass="30610">MVSQRQRVARKRCRESHPELFPASFHTDKPNNKYKKNKLSNLKKKKNKKNASVTIGVDPSKATKGSLKRHPLRVPGMMPGQGCFICRGQDHIAKLCPQKSHWDKNKICLLCRRRGHSLKHCPNNDDGSVVDKKICYNCGDTSHSLASCPRPLQDGGTKFASCFICNERGHLSKNCPKSTRGIYPKGGCCKTCGGVTHLAKDCPEKGKKSLGLISRRVFESEEMPRPQVTKFTSGDDLEDDFAVDKKEVASSTADATSTGSGHAKTKKKPGTKIVNFVG</sequence>
<protein>
    <submittedName>
        <fullName evidence="1">Uncharacterized protein</fullName>
    </submittedName>
</protein>
<gene>
    <name evidence="1" type="ORF">MLD38_019839</name>
</gene>
<accession>A0ACB9QEV3</accession>
<evidence type="ECO:0000313" key="2">
    <source>
        <dbReference type="Proteomes" id="UP001057402"/>
    </source>
</evidence>
<organism evidence="1 2">
    <name type="scientific">Melastoma candidum</name>
    <dbReference type="NCBI Taxonomy" id="119954"/>
    <lineage>
        <taxon>Eukaryota</taxon>
        <taxon>Viridiplantae</taxon>
        <taxon>Streptophyta</taxon>
        <taxon>Embryophyta</taxon>
        <taxon>Tracheophyta</taxon>
        <taxon>Spermatophyta</taxon>
        <taxon>Magnoliopsida</taxon>
        <taxon>eudicotyledons</taxon>
        <taxon>Gunneridae</taxon>
        <taxon>Pentapetalae</taxon>
        <taxon>rosids</taxon>
        <taxon>malvids</taxon>
        <taxon>Myrtales</taxon>
        <taxon>Melastomataceae</taxon>
        <taxon>Melastomatoideae</taxon>
        <taxon>Melastomateae</taxon>
        <taxon>Melastoma</taxon>
    </lineage>
</organism>
<name>A0ACB9QEV3_9MYRT</name>
<dbReference type="EMBL" id="CM042885">
    <property type="protein sequence ID" value="KAI4363649.1"/>
    <property type="molecule type" value="Genomic_DNA"/>
</dbReference>